<name>A0A7T8GVK0_CALRO</name>
<evidence type="ECO:0000313" key="1">
    <source>
        <dbReference type="EMBL" id="QQP38629.1"/>
    </source>
</evidence>
<evidence type="ECO:0000313" key="2">
    <source>
        <dbReference type="Proteomes" id="UP000595437"/>
    </source>
</evidence>
<sequence length="55" mass="5875">MGLGFRRTHAGVFWGYKFPANGSLGSTKPNRVFWGYKSPANGPRVSANTLGVFGG</sequence>
<dbReference type="EMBL" id="CP045902">
    <property type="protein sequence ID" value="QQP38629.1"/>
    <property type="molecule type" value="Genomic_DNA"/>
</dbReference>
<accession>A0A7T8GVK0</accession>
<keyword evidence="2" id="KW-1185">Reference proteome</keyword>
<proteinExistence type="predicted"/>
<gene>
    <name evidence="1" type="ORF">FKW44_019252</name>
</gene>
<reference evidence="2" key="1">
    <citation type="submission" date="2021-01" db="EMBL/GenBank/DDBJ databases">
        <title>Caligus Genome Assembly.</title>
        <authorList>
            <person name="Gallardo-Escarate C."/>
        </authorList>
    </citation>
    <scope>NUCLEOTIDE SEQUENCE [LARGE SCALE GENOMIC DNA]</scope>
</reference>
<dbReference type="Proteomes" id="UP000595437">
    <property type="component" value="Chromosome 13"/>
</dbReference>
<organism evidence="1 2">
    <name type="scientific">Caligus rogercresseyi</name>
    <name type="common">Sea louse</name>
    <dbReference type="NCBI Taxonomy" id="217165"/>
    <lineage>
        <taxon>Eukaryota</taxon>
        <taxon>Metazoa</taxon>
        <taxon>Ecdysozoa</taxon>
        <taxon>Arthropoda</taxon>
        <taxon>Crustacea</taxon>
        <taxon>Multicrustacea</taxon>
        <taxon>Hexanauplia</taxon>
        <taxon>Copepoda</taxon>
        <taxon>Siphonostomatoida</taxon>
        <taxon>Caligidae</taxon>
        <taxon>Caligus</taxon>
    </lineage>
</organism>
<protein>
    <submittedName>
        <fullName evidence="1">Uncharacterized protein</fullName>
    </submittedName>
</protein>
<dbReference type="AlphaFoldDB" id="A0A7T8GVK0"/>